<dbReference type="EMBL" id="RBIM01000002">
    <property type="protein sequence ID" value="RKR02789.1"/>
    <property type="molecule type" value="Genomic_DNA"/>
</dbReference>
<sequence>MRIRLTLLTVLAGLSLVTAPSHAHRMHAGVTEIAVNARTAELEIIHRIYAHDLMEALDRTGLDAVDFLATADGMATVGTYAAGAFRMADTDGELLEPAFVGAEIDGEFAWIYFAAPVPAEQASFIVDNDLLAETFDDQVMMTNLRFNSLVRTAMQGPGRRTPIRLRFSDD</sequence>
<dbReference type="RefSeq" id="WP_121210084.1">
    <property type="nucleotide sequence ID" value="NZ_RBIM01000002.1"/>
</dbReference>
<proteinExistence type="predicted"/>
<dbReference type="Proteomes" id="UP000273675">
    <property type="component" value="Unassembled WGS sequence"/>
</dbReference>
<dbReference type="OrthoDB" id="5741133at2"/>
<gene>
    <name evidence="2" type="ORF">C7435_0728</name>
</gene>
<dbReference type="InterPro" id="IPR046525">
    <property type="entry name" value="DUF6702"/>
</dbReference>
<feature type="signal peptide" evidence="1">
    <location>
        <begin position="1"/>
        <end position="23"/>
    </location>
</feature>
<evidence type="ECO:0000313" key="2">
    <source>
        <dbReference type="EMBL" id="RKR02789.1"/>
    </source>
</evidence>
<accession>A0A495DJI3</accession>
<keyword evidence="1" id="KW-0732">Signal</keyword>
<evidence type="ECO:0000313" key="3">
    <source>
        <dbReference type="Proteomes" id="UP000273675"/>
    </source>
</evidence>
<evidence type="ECO:0000256" key="1">
    <source>
        <dbReference type="SAM" id="SignalP"/>
    </source>
</evidence>
<protein>
    <recommendedName>
        <fullName evidence="4">DUF1007 family protein</fullName>
    </recommendedName>
</protein>
<reference evidence="2 3" key="1">
    <citation type="submission" date="2018-10" db="EMBL/GenBank/DDBJ databases">
        <title>Genomic Encyclopedia of Type Strains, Phase IV (KMG-IV): sequencing the most valuable type-strain genomes for metagenomic binning, comparative biology and taxonomic classification.</title>
        <authorList>
            <person name="Goeker M."/>
        </authorList>
    </citation>
    <scope>NUCLEOTIDE SEQUENCE [LARGE SCALE GENOMIC DNA]</scope>
    <source>
        <strain evidence="2 3">DSM 4734</strain>
    </source>
</reference>
<organism evidence="2 3">
    <name type="scientific">Maricaulis maris</name>
    <dbReference type="NCBI Taxonomy" id="74318"/>
    <lineage>
        <taxon>Bacteria</taxon>
        <taxon>Pseudomonadati</taxon>
        <taxon>Pseudomonadota</taxon>
        <taxon>Alphaproteobacteria</taxon>
        <taxon>Maricaulales</taxon>
        <taxon>Maricaulaceae</taxon>
        <taxon>Maricaulis</taxon>
    </lineage>
</organism>
<comment type="caution">
    <text evidence="2">The sequence shown here is derived from an EMBL/GenBank/DDBJ whole genome shotgun (WGS) entry which is preliminary data.</text>
</comment>
<feature type="chain" id="PRO_5019747472" description="DUF1007 family protein" evidence="1">
    <location>
        <begin position="24"/>
        <end position="170"/>
    </location>
</feature>
<dbReference type="AlphaFoldDB" id="A0A495DJI3"/>
<dbReference type="Pfam" id="PF20420">
    <property type="entry name" value="DUF6702"/>
    <property type="match status" value="1"/>
</dbReference>
<name>A0A495DJI3_9PROT</name>
<evidence type="ECO:0008006" key="4">
    <source>
        <dbReference type="Google" id="ProtNLM"/>
    </source>
</evidence>